<keyword evidence="4" id="KW-1185">Reference proteome</keyword>
<feature type="region of interest" description="Disordered" evidence="1">
    <location>
        <begin position="262"/>
        <end position="321"/>
    </location>
</feature>
<feature type="region of interest" description="Disordered" evidence="1">
    <location>
        <begin position="900"/>
        <end position="933"/>
    </location>
</feature>
<feature type="compositionally biased region" description="Basic residues" evidence="1">
    <location>
        <begin position="1265"/>
        <end position="1277"/>
    </location>
</feature>
<feature type="region of interest" description="Disordered" evidence="1">
    <location>
        <begin position="156"/>
        <end position="249"/>
    </location>
</feature>
<feature type="compositionally biased region" description="Polar residues" evidence="1">
    <location>
        <begin position="22"/>
        <end position="36"/>
    </location>
</feature>
<feature type="compositionally biased region" description="Basic and acidic residues" evidence="1">
    <location>
        <begin position="1245"/>
        <end position="1260"/>
    </location>
</feature>
<protein>
    <recommendedName>
        <fullName evidence="2">PX domain-containing protein</fullName>
    </recommendedName>
</protein>
<evidence type="ECO:0000259" key="2">
    <source>
        <dbReference type="Pfam" id="PF12825"/>
    </source>
</evidence>
<feature type="compositionally biased region" description="Polar residues" evidence="1">
    <location>
        <begin position="303"/>
        <end position="313"/>
    </location>
</feature>
<dbReference type="STRING" id="1165861.A0A0L0UWI9"/>
<feature type="region of interest" description="Disordered" evidence="1">
    <location>
        <begin position="1232"/>
        <end position="1280"/>
    </location>
</feature>
<dbReference type="PANTHER" id="PTHR47185">
    <property type="entry name" value="PX DOMAIN-CONTAINING PROTEIN YPR097W"/>
    <property type="match status" value="1"/>
</dbReference>
<dbReference type="Pfam" id="PF12825">
    <property type="entry name" value="DUF3818"/>
    <property type="match status" value="1"/>
</dbReference>
<dbReference type="Proteomes" id="UP000054564">
    <property type="component" value="Unassembled WGS sequence"/>
</dbReference>
<dbReference type="GO" id="GO:0035091">
    <property type="term" value="F:phosphatidylinositol binding"/>
    <property type="evidence" value="ECO:0007669"/>
    <property type="project" value="TreeGrafter"/>
</dbReference>
<evidence type="ECO:0000256" key="1">
    <source>
        <dbReference type="SAM" id="MobiDB-lite"/>
    </source>
</evidence>
<feature type="compositionally biased region" description="Basic and acidic residues" evidence="1">
    <location>
        <begin position="778"/>
        <end position="792"/>
    </location>
</feature>
<evidence type="ECO:0000313" key="3">
    <source>
        <dbReference type="EMBL" id="KNE91403.1"/>
    </source>
</evidence>
<feature type="compositionally biased region" description="Basic and acidic residues" evidence="1">
    <location>
        <begin position="607"/>
        <end position="629"/>
    </location>
</feature>
<dbReference type="InterPro" id="IPR024554">
    <property type="entry name" value="LEC1-like_C"/>
</dbReference>
<feature type="compositionally biased region" description="Low complexity" evidence="1">
    <location>
        <begin position="685"/>
        <end position="700"/>
    </location>
</feature>
<accession>A0A0L0UWI9</accession>
<feature type="region of interest" description="Disordered" evidence="1">
    <location>
        <begin position="778"/>
        <end position="823"/>
    </location>
</feature>
<evidence type="ECO:0000313" key="4">
    <source>
        <dbReference type="Proteomes" id="UP000054564"/>
    </source>
</evidence>
<feature type="region of interest" description="Disordered" evidence="1">
    <location>
        <begin position="1"/>
        <end position="36"/>
    </location>
</feature>
<feature type="region of interest" description="Disordered" evidence="1">
    <location>
        <begin position="540"/>
        <end position="640"/>
    </location>
</feature>
<dbReference type="EMBL" id="AJIL01000206">
    <property type="protein sequence ID" value="KNE91403.1"/>
    <property type="molecule type" value="Genomic_DNA"/>
</dbReference>
<feature type="compositionally biased region" description="Basic and acidic residues" evidence="1">
    <location>
        <begin position="170"/>
        <end position="179"/>
    </location>
</feature>
<dbReference type="OrthoDB" id="71672at2759"/>
<feature type="compositionally biased region" description="Polar residues" evidence="1">
    <location>
        <begin position="1"/>
        <end position="10"/>
    </location>
</feature>
<dbReference type="PANTHER" id="PTHR47185:SF1">
    <property type="entry name" value="PX DOMAIN-CONTAINING PROTEIN YPR097W"/>
    <property type="match status" value="1"/>
</dbReference>
<dbReference type="InterPro" id="IPR047168">
    <property type="entry name" value="LEC1-like"/>
</dbReference>
<comment type="caution">
    <text evidence="3">The sequence shown here is derived from an EMBL/GenBank/DDBJ whole genome shotgun (WGS) entry which is preliminary data.</text>
</comment>
<feature type="compositionally biased region" description="Polar residues" evidence="1">
    <location>
        <begin position="264"/>
        <end position="276"/>
    </location>
</feature>
<sequence length="1815" mass="203091">MTSGSRSELPSSEPLARVNPRGGSSTTLADPTGFVSRSSSLYSTISGVISRVPSLPTQPDNQQLRLGAQTKSFLRPSYEYEQSPQSPSSRSAVVGSEAEDDLTSPLNLTRNTDHTTRELGLHMNTGIYHHGTEMIISGSHLDRQINSFIQETAVMSPELAETTRRLSNSSDRHESRYSDDFSPEQPSDIVAEDTGDDPEGDSQSSAPPSDLKMAGSRPPSRACSVRRRSRAPSACSSSMGGEEDPQVPGYLFLHEVPPLRIKKSTSANHPSVNSSQEKGKARSHPRAPSDQRAAHHQRPEVQQGRQSHLSSRVKSGMGSTHAENDLEAIDVFKSPQHAWYLIRRLVGLELRWEAARAWKLTDLSLNSVNPSKEPIYHASRERSEDDKSAYSWDSSSGETTIAAENLPILRYLIQNFLLTLPIIRDTVSVVQNVPHSPHFNPQVSTNQTSVAVYWTAGVLPILRRLHQSNLSAAIDLGSPGFLHILFDCHIARLLERFVATGLKLCTQRLNSPRSRPTTNPAICGAEGLALEGNRAPLRGFDHMRSLEGNGPSTTKVTTLESPESEVAPGSQQAGKPLAPGKLLSNRAPGQKTSCLKNITPRAGSHAQDPDAPDHEQPRTYSHNFEKEPQRYSGISVQPSQRASIGIITPSNSNCIPDSAEAHHLGHPEAHSAGFLTHEGRRTSATPSDTPSSKTFSSSSTYDRHPTDTEVSTFMPSVFGSMQESPLTPWTIGFNQPDVSASKINPTDSFSYRKSVPPILTTSEEVKSVRQTIERMKMERHNLDDHRHDDDNKSNAPSRLSRKFSWIRPNNSKVGPSNDPDVNERVSANNDFRRNPMVSEEACIPHTPTLNKPFHPKNIKEVFNGSEVKGAMSHGATRESNALLAPKTEGADKFPMQEAISRRGSRYHAPDKNNSIELLGNPELEETDAHTDSKRASKWGFTLKSLSLLRNDNTVRTPEQSKKAFRKSWKIKSENTPVTFLPPSPDALSLKFSHSTSLRVTDPSLQRTAVPASLVKGLSSPYENIYQPEILQFQLELLEMPKESVLWPWGDPVPFWKGTPVHKLSWGGFEVDLVGIRRGVTKNSYVIRVRRPSRLDEYVLRKESQFKDYYRRLSKDFPNAHIRAVPSPEISLEDDLFSLDALLQEDGQQPTLAERSDGFDDGLAPRKSTETRIMLPLTEHGPSLSGNPCFVDPFSALPLDQAPAIAHDGYKRRATLASIFGVGNHKSKFSVDTRSDWNGSNKMGKKPTEVKNERAHVDREIVGSSKKSHHPGHSRRGSLRQIKVSPDTHRRALRGWLRDTLSIRTVGHHPETAAFLLLGSVVPEEKDLIDIRQRETIDEERRKRRVQVAQGAAERSKTIHEWWSDVKNEFVNGEGVENFSKALKQGTTIEELPVRFQKALEWIRMNVAEGLHELLVIGNQSDILFGKLLGLNAALPWSLIKNVLKIKKPHVMSKALLEVFLAKKLNMGKSKHSVIQRLMEIAINETEGNSFETERRIQACRARIQSLTMCEKIIKFVHASKDLKNLFRQYSESADMELVVAIVRSAEEPRLDKYDLERIMSASKAYKSLLAKNRNRITSSMTENIHVRLILDLKLYLRLISQERDSKQIRKMLSEESVAEAMEVLISPLLEFLKRTYNIGNAVQALDDAQSFIEQLITVVNALRSRIQDPQKSIRVLARLLTRHQNNLYGWLHQIHVHDSIIEDFFQWLSTAMEFLNEGLIQPILVSEIIPPEDLEQLSDELEEIVQWEETKRKRQYEHLCRRYSADVDGDDPVIVEGDGFGRSKVEPLVDSKPVPPQLDHIASCLELFRRAVGKT</sequence>
<proteinExistence type="predicted"/>
<feature type="compositionally biased region" description="Acidic residues" evidence="1">
    <location>
        <begin position="190"/>
        <end position="200"/>
    </location>
</feature>
<reference evidence="4" key="1">
    <citation type="submission" date="2014-03" db="EMBL/GenBank/DDBJ databases">
        <title>The Genome Sequence of Puccinia striiformis f. sp. tritici PST-78.</title>
        <authorList>
            <consortium name="The Broad Institute Genome Sequencing Platform"/>
            <person name="Cuomo C."/>
            <person name="Hulbert S."/>
            <person name="Chen X."/>
            <person name="Walker B."/>
            <person name="Young S.K."/>
            <person name="Zeng Q."/>
            <person name="Gargeya S."/>
            <person name="Fitzgerald M."/>
            <person name="Haas B."/>
            <person name="Abouelleil A."/>
            <person name="Alvarado L."/>
            <person name="Arachchi H.M."/>
            <person name="Berlin A.M."/>
            <person name="Chapman S.B."/>
            <person name="Goldberg J."/>
            <person name="Griggs A."/>
            <person name="Gujja S."/>
            <person name="Hansen M."/>
            <person name="Howarth C."/>
            <person name="Imamovic A."/>
            <person name="Larimer J."/>
            <person name="McCowan C."/>
            <person name="Montmayeur A."/>
            <person name="Murphy C."/>
            <person name="Neiman D."/>
            <person name="Pearson M."/>
            <person name="Priest M."/>
            <person name="Roberts A."/>
            <person name="Saif S."/>
            <person name="Shea T."/>
            <person name="Sisk P."/>
            <person name="Sykes S."/>
            <person name="Wortman J."/>
            <person name="Nusbaum C."/>
            <person name="Birren B."/>
        </authorList>
    </citation>
    <scope>NUCLEOTIDE SEQUENCE [LARGE SCALE GENOMIC DNA]</scope>
    <source>
        <strain evidence="4">race PST-78</strain>
    </source>
</reference>
<feature type="region of interest" description="Disordered" evidence="1">
    <location>
        <begin position="77"/>
        <end position="113"/>
    </location>
</feature>
<feature type="compositionally biased region" description="Polar residues" evidence="1">
    <location>
        <begin position="80"/>
        <end position="91"/>
    </location>
</feature>
<feature type="compositionally biased region" description="Basic and acidic residues" evidence="1">
    <location>
        <begin position="287"/>
        <end position="299"/>
    </location>
</feature>
<gene>
    <name evidence="3" type="ORF">PSTG_15195</name>
</gene>
<feature type="compositionally biased region" description="Polar residues" evidence="1">
    <location>
        <begin position="550"/>
        <end position="561"/>
    </location>
</feature>
<organism evidence="3 4">
    <name type="scientific">Puccinia striiformis f. sp. tritici PST-78</name>
    <dbReference type="NCBI Taxonomy" id="1165861"/>
    <lineage>
        <taxon>Eukaryota</taxon>
        <taxon>Fungi</taxon>
        <taxon>Dikarya</taxon>
        <taxon>Basidiomycota</taxon>
        <taxon>Pucciniomycotina</taxon>
        <taxon>Pucciniomycetes</taxon>
        <taxon>Pucciniales</taxon>
        <taxon>Pucciniaceae</taxon>
        <taxon>Puccinia</taxon>
    </lineage>
</organism>
<name>A0A0L0UWI9_9BASI</name>
<feature type="domain" description="PX" evidence="2">
    <location>
        <begin position="1375"/>
        <end position="1716"/>
    </location>
</feature>
<feature type="region of interest" description="Disordered" evidence="1">
    <location>
        <begin position="678"/>
        <end position="705"/>
    </location>
</feature>